<dbReference type="PRINTS" id="PR00149">
    <property type="entry name" value="FUMRATELYASE"/>
</dbReference>
<dbReference type="EMBL" id="PEBX01000118">
    <property type="protein sequence ID" value="PTQ55420.1"/>
    <property type="molecule type" value="Genomic_DNA"/>
</dbReference>
<dbReference type="GO" id="GO:0070626">
    <property type="term" value="F:(S)-2-(5-amino-1-(5-phospho-D-ribosyl)imidazole-4-carboxamido) succinate lyase (fumarate-forming) activity"/>
    <property type="evidence" value="ECO:0007669"/>
    <property type="project" value="TreeGrafter"/>
</dbReference>
<reference evidence="15" key="1">
    <citation type="journal article" date="2018" name="Sci. Rep.">
        <title>Lignite coal burning seam in the remote Altai Mountains harbors a hydrogen-driven thermophilic microbial community.</title>
        <authorList>
            <person name="Kadnikov V.V."/>
            <person name="Mardanov A.V."/>
            <person name="Ivasenko D.A."/>
            <person name="Antsiferov D.V."/>
            <person name="Beletsky A.V."/>
            <person name="Karnachuk O.V."/>
            <person name="Ravin N.V."/>
        </authorList>
    </citation>
    <scope>NUCLEOTIDE SEQUENCE [LARGE SCALE GENOMIC DNA]</scope>
</reference>
<evidence type="ECO:0000256" key="3">
    <source>
        <dbReference type="ARBA" id="ARBA00008273"/>
    </source>
</evidence>
<dbReference type="InterPro" id="IPR008948">
    <property type="entry name" value="L-Aspartase-like"/>
</dbReference>
<proteinExistence type="inferred from homology"/>
<evidence type="ECO:0000256" key="9">
    <source>
        <dbReference type="ARBA" id="ARBA00030717"/>
    </source>
</evidence>
<dbReference type="GO" id="GO:0006189">
    <property type="term" value="P:'de novo' IMP biosynthetic process"/>
    <property type="evidence" value="ECO:0007669"/>
    <property type="project" value="UniProtKB-UniPathway"/>
</dbReference>
<dbReference type="InterPro" id="IPR022761">
    <property type="entry name" value="Fumarate_lyase_N"/>
</dbReference>
<dbReference type="NCBIfam" id="TIGR00928">
    <property type="entry name" value="purB"/>
    <property type="match status" value="1"/>
</dbReference>
<keyword evidence="7 12" id="KW-0456">Lyase</keyword>
<evidence type="ECO:0000256" key="1">
    <source>
        <dbReference type="ARBA" id="ARBA00004706"/>
    </source>
</evidence>
<evidence type="ECO:0000256" key="8">
    <source>
        <dbReference type="ARBA" id="ARBA00024477"/>
    </source>
</evidence>
<dbReference type="AlphaFoldDB" id="A0A2R6XYD1"/>
<evidence type="ECO:0000256" key="6">
    <source>
        <dbReference type="ARBA" id="ARBA00022755"/>
    </source>
</evidence>
<gene>
    <name evidence="14" type="ORF">BSOLF_2129</name>
</gene>
<dbReference type="PANTHER" id="PTHR43172">
    <property type="entry name" value="ADENYLOSUCCINATE LYASE"/>
    <property type="match status" value="1"/>
</dbReference>
<dbReference type="Pfam" id="PF00206">
    <property type="entry name" value="Lyase_1"/>
    <property type="match status" value="1"/>
</dbReference>
<dbReference type="CDD" id="cd01360">
    <property type="entry name" value="Adenylsuccinate_lyase_1"/>
    <property type="match status" value="1"/>
</dbReference>
<comment type="catalytic activity">
    <reaction evidence="10">
        <text>N(6)-(1,2-dicarboxyethyl)-AMP = fumarate + AMP</text>
        <dbReference type="Rhea" id="RHEA:16853"/>
        <dbReference type="ChEBI" id="CHEBI:29806"/>
        <dbReference type="ChEBI" id="CHEBI:57567"/>
        <dbReference type="ChEBI" id="CHEBI:456215"/>
        <dbReference type="EC" id="4.3.2.2"/>
    </reaction>
    <physiologicalReaction direction="left-to-right" evidence="10">
        <dbReference type="Rhea" id="RHEA:16854"/>
    </physiologicalReaction>
</comment>
<dbReference type="InterPro" id="IPR019468">
    <property type="entry name" value="AdenyloSucc_lyase_C"/>
</dbReference>
<dbReference type="InterPro" id="IPR020557">
    <property type="entry name" value="Fumarate_lyase_CS"/>
</dbReference>
<dbReference type="GO" id="GO:0044208">
    <property type="term" value="P:'de novo' AMP biosynthetic process"/>
    <property type="evidence" value="ECO:0007669"/>
    <property type="project" value="UniProtKB-UniPathway"/>
</dbReference>
<dbReference type="Gene3D" id="1.10.275.10">
    <property type="entry name" value="Fumarase/aspartase (N-terminal domain)"/>
    <property type="match status" value="1"/>
</dbReference>
<dbReference type="EC" id="4.3.2.2" evidence="4 11"/>
<feature type="domain" description="Adenylosuccinate lyase C-terminal" evidence="13">
    <location>
        <begin position="377"/>
        <end position="457"/>
    </location>
</feature>
<comment type="similarity">
    <text evidence="3 12">Belongs to the lyase 1 family. Adenylosuccinate lyase subfamily.</text>
</comment>
<dbReference type="Gene3D" id="1.10.40.30">
    <property type="entry name" value="Fumarase/aspartase (C-terminal domain)"/>
    <property type="match status" value="1"/>
</dbReference>
<dbReference type="Gene3D" id="1.20.200.10">
    <property type="entry name" value="Fumarase/aspartase (Central domain)"/>
    <property type="match status" value="1"/>
</dbReference>
<dbReference type="UniPathway" id="UPA00074">
    <property type="reaction ID" value="UER00132"/>
</dbReference>
<comment type="catalytic activity">
    <reaction evidence="8">
        <text>(2S)-2-[5-amino-1-(5-phospho-beta-D-ribosyl)imidazole-4-carboxamido]succinate = 5-amino-1-(5-phospho-beta-D-ribosyl)imidazole-4-carboxamide + fumarate</text>
        <dbReference type="Rhea" id="RHEA:23920"/>
        <dbReference type="ChEBI" id="CHEBI:29806"/>
        <dbReference type="ChEBI" id="CHEBI:58443"/>
        <dbReference type="ChEBI" id="CHEBI:58475"/>
        <dbReference type="EC" id="4.3.2.2"/>
    </reaction>
    <physiologicalReaction direction="left-to-right" evidence="8">
        <dbReference type="Rhea" id="RHEA:23921"/>
    </physiologicalReaction>
</comment>
<dbReference type="PANTHER" id="PTHR43172:SF1">
    <property type="entry name" value="ADENYLOSUCCINATE LYASE"/>
    <property type="match status" value="1"/>
</dbReference>
<evidence type="ECO:0000313" key="15">
    <source>
        <dbReference type="Proteomes" id="UP000244338"/>
    </source>
</evidence>
<dbReference type="Proteomes" id="UP000244338">
    <property type="component" value="Unassembled WGS sequence"/>
</dbReference>
<evidence type="ECO:0000256" key="11">
    <source>
        <dbReference type="NCBIfam" id="TIGR00928"/>
    </source>
</evidence>
<dbReference type="PROSITE" id="PS00163">
    <property type="entry name" value="FUMARATE_LYASES"/>
    <property type="match status" value="1"/>
</dbReference>
<evidence type="ECO:0000259" key="13">
    <source>
        <dbReference type="SMART" id="SM00998"/>
    </source>
</evidence>
<dbReference type="Pfam" id="PF10397">
    <property type="entry name" value="ADSL_C"/>
    <property type="match status" value="1"/>
</dbReference>
<evidence type="ECO:0000313" key="14">
    <source>
        <dbReference type="EMBL" id="PTQ55420.1"/>
    </source>
</evidence>
<evidence type="ECO:0000256" key="7">
    <source>
        <dbReference type="ARBA" id="ARBA00023239"/>
    </source>
</evidence>
<keyword evidence="6 12" id="KW-0658">Purine biosynthesis</keyword>
<dbReference type="InterPro" id="IPR004769">
    <property type="entry name" value="Pur_lyase"/>
</dbReference>
<evidence type="ECO:0000256" key="4">
    <source>
        <dbReference type="ARBA" id="ARBA00012339"/>
    </source>
</evidence>
<comment type="caution">
    <text evidence="14">The sequence shown here is derived from an EMBL/GenBank/DDBJ whole genome shotgun (WGS) entry which is preliminary data.</text>
</comment>
<name>A0A2R6XYD1_9BACL</name>
<dbReference type="UniPathway" id="UPA00075">
    <property type="reaction ID" value="UER00336"/>
</dbReference>
<dbReference type="InterPro" id="IPR024083">
    <property type="entry name" value="Fumarase/histidase_N"/>
</dbReference>
<dbReference type="FunFam" id="1.20.200.10:FF:000008">
    <property type="entry name" value="Adenylosuccinate lyase"/>
    <property type="match status" value="1"/>
</dbReference>
<comment type="pathway">
    <text evidence="1 12">Purine metabolism; IMP biosynthesis via de novo pathway; 5-amino-1-(5-phospho-D-ribosyl)imidazole-4-carboxamide from 5-amino-1-(5-phospho-D-ribosyl)imidazole-4-carboxylate: step 2/2.</text>
</comment>
<evidence type="ECO:0000256" key="12">
    <source>
        <dbReference type="RuleBase" id="RU361172"/>
    </source>
</evidence>
<organism evidence="14 15">
    <name type="scientific">Candidatus Carbonibacillus altaicus</name>
    <dbReference type="NCBI Taxonomy" id="2163959"/>
    <lineage>
        <taxon>Bacteria</taxon>
        <taxon>Bacillati</taxon>
        <taxon>Bacillota</taxon>
        <taxon>Bacilli</taxon>
        <taxon>Bacillales</taxon>
        <taxon>Candidatus Carbonibacillus</taxon>
    </lineage>
</organism>
<evidence type="ECO:0000256" key="10">
    <source>
        <dbReference type="ARBA" id="ARBA00049115"/>
    </source>
</evidence>
<dbReference type="SMART" id="SM00998">
    <property type="entry name" value="ADSL_C"/>
    <property type="match status" value="1"/>
</dbReference>
<accession>A0A2R6XYD1</accession>
<evidence type="ECO:0000256" key="5">
    <source>
        <dbReference type="ARBA" id="ARBA00017058"/>
    </source>
</evidence>
<dbReference type="GO" id="GO:0005829">
    <property type="term" value="C:cytosol"/>
    <property type="evidence" value="ECO:0007669"/>
    <property type="project" value="TreeGrafter"/>
</dbReference>
<dbReference type="GO" id="GO:0004018">
    <property type="term" value="F:N6-(1,2-dicarboxyethyl)AMP AMP-lyase (fumarate-forming) activity"/>
    <property type="evidence" value="ECO:0007669"/>
    <property type="project" value="UniProtKB-UniRule"/>
</dbReference>
<dbReference type="InterPro" id="IPR000362">
    <property type="entry name" value="Fumarate_lyase_fam"/>
</dbReference>
<evidence type="ECO:0000256" key="2">
    <source>
        <dbReference type="ARBA" id="ARBA00004734"/>
    </source>
</evidence>
<sequence length="461" mass="53497">MFKYRYKEGGNEHIWQRGEPIRSANQKTMIERYTREAMKAIWSDEHKFSLWLTIELLTVEAWVASGVVPPEDYERIKQHARLDLKRIAELEAETRHDVIAFTRQISETLGEERRWVHYGLTSSDIVDTALMLQVREANRLIWDGLVRLERILSDLALRYKRTVMIGRTHGVHAEPTTFGLKALYWREAVRRHMTRFRELEERLYVGKLSGAVGTYTQVTPEVEQYVLSRLGLAVAPVVTQTLPRDLHAEYMAYLALVGTTLETIAVELRHLQRTEVREVEEGFAPGQKGSSAMPHKKNPISAENITGLSRLLRGYMVSAYESVALWHERDISHSSVERVIFPDATILLDYMLARLSDVLSHLVVHTERMRNNMDRGYHLYFSSQVLKALIEQGWSRETAYDTVQRLALRAWEEEKNFPELVMGDATLREVLSEETLRTIFDEGVYIRHIDTIFKRAKLSED</sequence>
<protein>
    <recommendedName>
        <fullName evidence="5 11">Adenylosuccinate lyase</fullName>
        <shortName evidence="12">ASL</shortName>
        <ecNumber evidence="4 11">4.3.2.2</ecNumber>
    </recommendedName>
    <alternativeName>
        <fullName evidence="9 12">Adenylosuccinase</fullName>
    </alternativeName>
</protein>
<dbReference type="SUPFAM" id="SSF48557">
    <property type="entry name" value="L-aspartase-like"/>
    <property type="match status" value="1"/>
</dbReference>
<comment type="pathway">
    <text evidence="2 12">Purine metabolism; AMP biosynthesis via de novo pathway; AMP from IMP: step 2/2.</text>
</comment>
<dbReference type="PRINTS" id="PR00145">
    <property type="entry name" value="ARGSUCLYASE"/>
</dbReference>